<evidence type="ECO:0008006" key="5">
    <source>
        <dbReference type="Google" id="ProtNLM"/>
    </source>
</evidence>
<organism evidence="3 4">
    <name type="scientific">Aspergillus caelatus</name>
    <dbReference type="NCBI Taxonomy" id="61420"/>
    <lineage>
        <taxon>Eukaryota</taxon>
        <taxon>Fungi</taxon>
        <taxon>Dikarya</taxon>
        <taxon>Ascomycota</taxon>
        <taxon>Pezizomycotina</taxon>
        <taxon>Eurotiomycetes</taxon>
        <taxon>Eurotiomycetidae</taxon>
        <taxon>Eurotiales</taxon>
        <taxon>Aspergillaceae</taxon>
        <taxon>Aspergillus</taxon>
        <taxon>Aspergillus subgen. Circumdati</taxon>
    </lineage>
</organism>
<proteinExistence type="predicted"/>
<dbReference type="OrthoDB" id="4499526at2759"/>
<reference evidence="3 4" key="1">
    <citation type="submission" date="2019-04" db="EMBL/GenBank/DDBJ databases">
        <title>Friends and foes A comparative genomics studyof 23 Aspergillus species from section Flavi.</title>
        <authorList>
            <consortium name="DOE Joint Genome Institute"/>
            <person name="Kjaerbolling I."/>
            <person name="Vesth T."/>
            <person name="Frisvad J.C."/>
            <person name="Nybo J.L."/>
            <person name="Theobald S."/>
            <person name="Kildgaard S."/>
            <person name="Isbrandt T."/>
            <person name="Kuo A."/>
            <person name="Sato A."/>
            <person name="Lyhne E.K."/>
            <person name="Kogle M.E."/>
            <person name="Wiebenga A."/>
            <person name="Kun R.S."/>
            <person name="Lubbers R.J."/>
            <person name="Makela M.R."/>
            <person name="Barry K."/>
            <person name="Chovatia M."/>
            <person name="Clum A."/>
            <person name="Daum C."/>
            <person name="Haridas S."/>
            <person name="He G."/>
            <person name="LaButti K."/>
            <person name="Lipzen A."/>
            <person name="Mondo S."/>
            <person name="Riley R."/>
            <person name="Salamov A."/>
            <person name="Simmons B.A."/>
            <person name="Magnuson J.K."/>
            <person name="Henrissat B."/>
            <person name="Mortensen U.H."/>
            <person name="Larsen T.O."/>
            <person name="Devries R.P."/>
            <person name="Grigoriev I.V."/>
            <person name="Machida M."/>
            <person name="Baker S.E."/>
            <person name="Andersen M.R."/>
        </authorList>
    </citation>
    <scope>NUCLEOTIDE SEQUENCE [LARGE SCALE GENOMIC DNA]</scope>
    <source>
        <strain evidence="3 4">CBS 763.97</strain>
    </source>
</reference>
<dbReference type="RefSeq" id="XP_031921186.1">
    <property type="nucleotide sequence ID" value="XM_032077453.1"/>
</dbReference>
<accession>A0A5N6ZKV5</accession>
<feature type="region of interest" description="Disordered" evidence="1">
    <location>
        <begin position="302"/>
        <end position="325"/>
    </location>
</feature>
<dbReference type="GeneID" id="43661899"/>
<dbReference type="PANTHER" id="PTHR31571:SF5">
    <property type="entry name" value="ALTERED INHERITANCE OF MITOCHONDRIA PROTEIN 6"/>
    <property type="match status" value="1"/>
</dbReference>
<keyword evidence="4" id="KW-1185">Reference proteome</keyword>
<keyword evidence="2" id="KW-1133">Transmembrane helix</keyword>
<feature type="transmembrane region" description="Helical" evidence="2">
    <location>
        <begin position="64"/>
        <end position="88"/>
    </location>
</feature>
<evidence type="ECO:0000256" key="1">
    <source>
        <dbReference type="SAM" id="MobiDB-lite"/>
    </source>
</evidence>
<evidence type="ECO:0000313" key="4">
    <source>
        <dbReference type="Proteomes" id="UP000326268"/>
    </source>
</evidence>
<dbReference type="InterPro" id="IPR051236">
    <property type="entry name" value="HAT_RTT109-like"/>
</dbReference>
<keyword evidence="2" id="KW-0472">Membrane</keyword>
<keyword evidence="2" id="KW-0812">Transmembrane</keyword>
<dbReference type="PANTHER" id="PTHR31571">
    <property type="entry name" value="ALTERED INHERITANCE OF MITOCHONDRIA PROTEIN 6"/>
    <property type="match status" value="1"/>
</dbReference>
<evidence type="ECO:0000256" key="2">
    <source>
        <dbReference type="SAM" id="Phobius"/>
    </source>
</evidence>
<dbReference type="EMBL" id="ML737927">
    <property type="protein sequence ID" value="KAE8358105.1"/>
    <property type="molecule type" value="Genomic_DNA"/>
</dbReference>
<sequence>MAAVKASDLLNSIPSLRDKEYDSYSWELLEDHPLRSHPNECIPGLSSYVARYWAILKRRWTERIFPLVCLFLMFLIVIQFLAALPYGLTYIVFRSGIEEHQGFVQWPTEFSREPSTCILYKPQAHDAIQYAIDAGCSGVKVDLQAQEGRLLVDSLASDREVSETLEDLYLNPLRKKLDARNPAVIYPASTDASSPIGLFDEDPVQPFTLFLELHTSALAAWPHLVSQLMSLKQKDYLSYRNGTRVIPRPVTIVLTGLEGLDFGGGDRSDHDNVNESMMFDTSLEQLLKEDYGSVLKVSQSSYKVRGGNSAQPEADTENSLNQHHESSYRLLTATANFTRSIGFPHRGGRFSSQQIERVRAQVRAAHRRGLRARYSGTSGYSPPVRRMIWRILVREGADMIEIDGRGCEIPWWRRFFVGGGLECRGRKGDTDNV</sequence>
<name>A0A5N6ZKV5_9EURO</name>
<gene>
    <name evidence="3" type="ORF">BDV27DRAFT_74058</name>
</gene>
<dbReference type="Proteomes" id="UP000326268">
    <property type="component" value="Unassembled WGS sequence"/>
</dbReference>
<protein>
    <recommendedName>
        <fullName evidence="5">PLC-like phosphodiesterase</fullName>
    </recommendedName>
</protein>
<dbReference type="AlphaFoldDB" id="A0A5N6ZKV5"/>
<evidence type="ECO:0000313" key="3">
    <source>
        <dbReference type="EMBL" id="KAE8358105.1"/>
    </source>
</evidence>